<dbReference type="GO" id="GO:0006508">
    <property type="term" value="P:proteolysis"/>
    <property type="evidence" value="ECO:0007669"/>
    <property type="project" value="InterPro"/>
</dbReference>
<evidence type="ECO:0000256" key="4">
    <source>
        <dbReference type="SAM" id="MobiDB-lite"/>
    </source>
</evidence>
<dbReference type="InterPro" id="IPR011249">
    <property type="entry name" value="Metalloenz_LuxS/M16"/>
</dbReference>
<dbReference type="Gene3D" id="3.30.830.10">
    <property type="entry name" value="Metalloenzyme, LuxS/M16 peptidase-like"/>
    <property type="match status" value="4"/>
</dbReference>
<evidence type="ECO:0000313" key="8">
    <source>
        <dbReference type="Proteomes" id="UP000293162"/>
    </source>
</evidence>
<dbReference type="EMBL" id="SEWF01000017">
    <property type="protein sequence ID" value="RYU95178.1"/>
    <property type="molecule type" value="Genomic_DNA"/>
</dbReference>
<evidence type="ECO:0000256" key="2">
    <source>
        <dbReference type="ARBA" id="ARBA00007261"/>
    </source>
</evidence>
<feature type="compositionally biased region" description="Low complexity" evidence="4">
    <location>
        <begin position="937"/>
        <end position="946"/>
    </location>
</feature>
<evidence type="ECO:0000259" key="5">
    <source>
        <dbReference type="Pfam" id="PF00675"/>
    </source>
</evidence>
<evidence type="ECO:0000313" key="7">
    <source>
        <dbReference type="EMBL" id="RYU95178.1"/>
    </source>
</evidence>
<keyword evidence="8" id="KW-1185">Reference proteome</keyword>
<dbReference type="PROSITE" id="PS00143">
    <property type="entry name" value="INSULINASE"/>
    <property type="match status" value="1"/>
</dbReference>
<dbReference type="GO" id="GO:0004222">
    <property type="term" value="F:metalloendopeptidase activity"/>
    <property type="evidence" value="ECO:0007669"/>
    <property type="project" value="InterPro"/>
</dbReference>
<organism evidence="7 8">
    <name type="scientific">Emticicia agri</name>
    <dbReference type="NCBI Taxonomy" id="2492393"/>
    <lineage>
        <taxon>Bacteria</taxon>
        <taxon>Pseudomonadati</taxon>
        <taxon>Bacteroidota</taxon>
        <taxon>Cytophagia</taxon>
        <taxon>Cytophagales</taxon>
        <taxon>Leadbetterellaceae</taxon>
        <taxon>Emticicia</taxon>
    </lineage>
</organism>
<dbReference type="Proteomes" id="UP000293162">
    <property type="component" value="Unassembled WGS sequence"/>
</dbReference>
<feature type="domain" description="Peptidase M16 N-terminal" evidence="5">
    <location>
        <begin position="76"/>
        <end position="221"/>
    </location>
</feature>
<dbReference type="Pfam" id="PF05193">
    <property type="entry name" value="Peptidase_M16_C"/>
    <property type="match status" value="2"/>
</dbReference>
<evidence type="ECO:0000259" key="6">
    <source>
        <dbReference type="Pfam" id="PF05193"/>
    </source>
</evidence>
<feature type="domain" description="Peptidase M16 N-terminal" evidence="5">
    <location>
        <begin position="530"/>
        <end position="659"/>
    </location>
</feature>
<sequence>MLKTYRQFPIRQIAITLLVGLFLFGGDVFAQKKEKKKRKKKGNATAMAEKPVIPDPVKVTSVEGITEYMLGNGLRVLMFPDPSKQTITVNITYLVGSRHEGYGETGMAHLLEHMVFKGSTKHTNIPQELTDHGARPNGTTWLDRTNYFETFSATEENLKWALDLESDRMVNSFIKKEDLEKEFSVVRNEFEMGENDPESVLSERVISTAYLWHNYGNSTIGSREDIERVPIDNLQAFYRKYYQPDNAVLLVAGKIDEAKTIKMINEYFGYIPRPTRVLQPTYTVEPVQDGERSVTLRRVGDVQAIGVAYHICGNAHPDYPALDVLQGILTSEPAGKIYKALVETKKASSQYAYSFTNKDPTFLYFNASVLKDKDLEDAKKTMLATLDAVPTMEITKEDVDRAKNEILKTLELTLRNTERTGLQLSEYIGAGDWRLVFIYRDAIEKITPADVARVAKFYFKPSNRTIGLFIPEETPDRVKVPESPNVDDLVKNYKGRAVVAQGEAFDPSPANIENRTKRGQEPNGLEYAFLQKSTRGNTVRANITLRMGDEQSLQNKQTIASFTASMLNKGTKTLNRQQIKDSLDKIKSQVFIGGGGNNVVVNIESSKDNLPKALAIVNDILKNPVFDANEFEKLRQESIAQIESQKSDPQGLAFTAFQRTMNPYPKSDVRYVGTLDEQLENVKNVKLEDVKKFYTDFYGASAATVSVVGDFDEPTIKNIISTSLGTWKNPTPFKRIQAVYQDIAPSANAIKTPDKANALFLAGVNLPLQDTDVDYPALILGNYMLGGGFLSSRLAVRIRQKDGLSYGVGSQLSGAPFDKSGSFMTYAIYAPENAEKLEKAFFEEMNKVVTEGFTEEELKAAKAGWLQSRSVSRSQDNELSSRLNNYLYYDRTLAFDADFEKKVEALTAEQVNAAMKKHVDPKKISIVKAGDFDKKPATGTTGTAPGVQGSGKN</sequence>
<evidence type="ECO:0000256" key="3">
    <source>
        <dbReference type="RuleBase" id="RU004447"/>
    </source>
</evidence>
<comment type="cofactor">
    <cofactor evidence="1">
        <name>Zn(2+)</name>
        <dbReference type="ChEBI" id="CHEBI:29105"/>
    </cofactor>
</comment>
<feature type="domain" description="Peptidase M16 C-terminal" evidence="6">
    <location>
        <begin position="231"/>
        <end position="405"/>
    </location>
</feature>
<comment type="similarity">
    <text evidence="2 3">Belongs to the peptidase M16 family.</text>
</comment>
<protein>
    <submittedName>
        <fullName evidence="7">Insulinase family protein</fullName>
    </submittedName>
</protein>
<dbReference type="AlphaFoldDB" id="A0A4Q5LZA2"/>
<dbReference type="PANTHER" id="PTHR11851:SF49">
    <property type="entry name" value="MITOCHONDRIAL-PROCESSING PEPTIDASE SUBUNIT ALPHA"/>
    <property type="match status" value="1"/>
</dbReference>
<evidence type="ECO:0000256" key="1">
    <source>
        <dbReference type="ARBA" id="ARBA00001947"/>
    </source>
</evidence>
<dbReference type="InterPro" id="IPR007863">
    <property type="entry name" value="Peptidase_M16_C"/>
</dbReference>
<dbReference type="GO" id="GO:0046872">
    <property type="term" value="F:metal ion binding"/>
    <property type="evidence" value="ECO:0007669"/>
    <property type="project" value="InterPro"/>
</dbReference>
<dbReference type="InterPro" id="IPR050361">
    <property type="entry name" value="MPP/UQCRC_Complex"/>
</dbReference>
<accession>A0A4Q5LZA2</accession>
<name>A0A4Q5LZA2_9BACT</name>
<feature type="region of interest" description="Disordered" evidence="4">
    <location>
        <begin position="930"/>
        <end position="953"/>
    </location>
</feature>
<dbReference type="PANTHER" id="PTHR11851">
    <property type="entry name" value="METALLOPROTEASE"/>
    <property type="match status" value="1"/>
</dbReference>
<dbReference type="OrthoDB" id="9811314at2"/>
<reference evidence="7 8" key="1">
    <citation type="submission" date="2019-02" db="EMBL/GenBank/DDBJ databases">
        <title>Bacterial novel species Emticicia sp. 17J42-9 isolated from soil.</title>
        <authorList>
            <person name="Jung H.-Y."/>
        </authorList>
    </citation>
    <scope>NUCLEOTIDE SEQUENCE [LARGE SCALE GENOMIC DNA]</scope>
    <source>
        <strain evidence="7 8">17J42-9</strain>
    </source>
</reference>
<proteinExistence type="inferred from homology"/>
<dbReference type="InterPro" id="IPR001431">
    <property type="entry name" value="Pept_M16_Zn_BS"/>
</dbReference>
<dbReference type="SUPFAM" id="SSF63411">
    <property type="entry name" value="LuxS/MPP-like metallohydrolase"/>
    <property type="match status" value="4"/>
</dbReference>
<feature type="domain" description="Peptidase M16 C-terminal" evidence="6">
    <location>
        <begin position="685"/>
        <end position="863"/>
    </location>
</feature>
<dbReference type="Pfam" id="PF00675">
    <property type="entry name" value="Peptidase_M16"/>
    <property type="match status" value="2"/>
</dbReference>
<gene>
    <name evidence="7" type="ORF">EWM59_13075</name>
</gene>
<dbReference type="InterPro" id="IPR011765">
    <property type="entry name" value="Pept_M16_N"/>
</dbReference>
<dbReference type="RefSeq" id="WP_130021427.1">
    <property type="nucleotide sequence ID" value="NZ_SEWF01000017.1"/>
</dbReference>
<comment type="caution">
    <text evidence="7">The sequence shown here is derived from an EMBL/GenBank/DDBJ whole genome shotgun (WGS) entry which is preliminary data.</text>
</comment>